<comment type="similarity">
    <text evidence="2 6">Belongs to the class-III pyridoxal-phosphate-dependent aminotransferase family.</text>
</comment>
<dbReference type="Gene3D" id="3.90.1150.10">
    <property type="entry name" value="Aspartate Aminotransferase, domain 1"/>
    <property type="match status" value="1"/>
</dbReference>
<dbReference type="KEGG" id="pur:AOC03_11700"/>
<comment type="cofactor">
    <cofactor evidence="1">
        <name>pyridoxal 5'-phosphate</name>
        <dbReference type="ChEBI" id="CHEBI:597326"/>
    </cofactor>
</comment>
<evidence type="ECO:0000256" key="4">
    <source>
        <dbReference type="ARBA" id="ARBA00022679"/>
    </source>
</evidence>
<dbReference type="InterPro" id="IPR049704">
    <property type="entry name" value="Aminotrans_3_PPA_site"/>
</dbReference>
<gene>
    <name evidence="7" type="ORF">AOC03_11700</name>
</gene>
<evidence type="ECO:0000256" key="3">
    <source>
        <dbReference type="ARBA" id="ARBA00022576"/>
    </source>
</evidence>
<protein>
    <submittedName>
        <fullName evidence="7">4-aminobutyrate aminotransferase</fullName>
    </submittedName>
</protein>
<dbReference type="GO" id="GO:0008483">
    <property type="term" value="F:transaminase activity"/>
    <property type="evidence" value="ECO:0007669"/>
    <property type="project" value="UniProtKB-KW"/>
</dbReference>
<dbReference type="STRING" id="45610.AOC03_11700"/>
<dbReference type="CDD" id="cd00610">
    <property type="entry name" value="OAT_like"/>
    <property type="match status" value="1"/>
</dbReference>
<dbReference type="PANTHER" id="PTHR11986">
    <property type="entry name" value="AMINOTRANSFERASE CLASS III"/>
    <property type="match status" value="1"/>
</dbReference>
<evidence type="ECO:0000256" key="5">
    <source>
        <dbReference type="ARBA" id="ARBA00022898"/>
    </source>
</evidence>
<dbReference type="FunFam" id="3.40.640.10:FF:000013">
    <property type="entry name" value="4-aminobutyrate aminotransferase"/>
    <property type="match status" value="1"/>
</dbReference>
<dbReference type="Proteomes" id="UP000059847">
    <property type="component" value="Chromosome"/>
</dbReference>
<dbReference type="OrthoDB" id="9801052at2"/>
<dbReference type="InterPro" id="IPR015424">
    <property type="entry name" value="PyrdxlP-dep_Trfase"/>
</dbReference>
<dbReference type="GO" id="GO:0030170">
    <property type="term" value="F:pyridoxal phosphate binding"/>
    <property type="evidence" value="ECO:0007669"/>
    <property type="project" value="InterPro"/>
</dbReference>
<accession>A0A0M3V9G9</accession>
<evidence type="ECO:0000313" key="7">
    <source>
        <dbReference type="EMBL" id="ALF60627.1"/>
    </source>
</evidence>
<keyword evidence="8" id="KW-1185">Reference proteome</keyword>
<keyword evidence="4 7" id="KW-0808">Transferase</keyword>
<keyword evidence="5 6" id="KW-0663">Pyridoxal phosphate</keyword>
<keyword evidence="3 7" id="KW-0032">Aminotransferase</keyword>
<proteinExistence type="inferred from homology"/>
<dbReference type="Gene3D" id="3.40.640.10">
    <property type="entry name" value="Type I PLP-dependent aspartate aminotransferase-like (Major domain)"/>
    <property type="match status" value="1"/>
</dbReference>
<dbReference type="SUPFAM" id="SSF53383">
    <property type="entry name" value="PLP-dependent transferases"/>
    <property type="match status" value="1"/>
</dbReference>
<dbReference type="AlphaFoldDB" id="A0A0M3V9G9"/>
<dbReference type="PROSITE" id="PS00600">
    <property type="entry name" value="AA_TRANSFER_CLASS_3"/>
    <property type="match status" value="1"/>
</dbReference>
<organism evidence="7 8">
    <name type="scientific">Psychrobacter urativorans</name>
    <dbReference type="NCBI Taxonomy" id="45610"/>
    <lineage>
        <taxon>Bacteria</taxon>
        <taxon>Pseudomonadati</taxon>
        <taxon>Pseudomonadota</taxon>
        <taxon>Gammaproteobacteria</taxon>
        <taxon>Moraxellales</taxon>
        <taxon>Moraxellaceae</taxon>
        <taxon>Psychrobacter</taxon>
    </lineage>
</organism>
<dbReference type="InterPro" id="IPR050103">
    <property type="entry name" value="Class-III_PLP-dep_AT"/>
</dbReference>
<evidence type="ECO:0000256" key="1">
    <source>
        <dbReference type="ARBA" id="ARBA00001933"/>
    </source>
</evidence>
<dbReference type="InterPro" id="IPR015421">
    <property type="entry name" value="PyrdxlP-dep_Trfase_major"/>
</dbReference>
<dbReference type="Pfam" id="PF00202">
    <property type="entry name" value="Aminotran_3"/>
    <property type="match status" value="1"/>
</dbReference>
<name>A0A0M3V9G9_9GAMM</name>
<dbReference type="PIRSF" id="PIRSF000521">
    <property type="entry name" value="Transaminase_4ab_Lys_Orn"/>
    <property type="match status" value="1"/>
</dbReference>
<evidence type="ECO:0000256" key="6">
    <source>
        <dbReference type="RuleBase" id="RU003560"/>
    </source>
</evidence>
<reference evidence="7 8" key="1">
    <citation type="submission" date="2015-09" db="EMBL/GenBank/DDBJ databases">
        <title>Complete genome of Psychrobacter urativorans R10.10B.</title>
        <authorList>
            <person name="See-Too W.S."/>
            <person name="Chan K.G."/>
        </authorList>
    </citation>
    <scope>NUCLEOTIDE SEQUENCE [LARGE SCALE GENOMIC DNA]</scope>
    <source>
        <strain evidence="7 8">R10.10B</strain>
    </source>
</reference>
<evidence type="ECO:0000256" key="2">
    <source>
        <dbReference type="ARBA" id="ARBA00008954"/>
    </source>
</evidence>
<sequence length="423" mass="45657">MDKMHNVTDAFTMVHPVTLTRGVNAKVWDTNDRCYIDFVGGIGVLNFGHCHPHIVSAIINQTQSLIHYAYNAAAHTPYQTFMPRLCELIPINGELAGMLTNCGAEATENAIKVARLKTNRVGVIAFDGGFHGRTLAAVNLNGKVAPYKRGLGPLASCVYHIPFPSPDNEISDQQAIDALNRLFEVETDVNNIGAIIAEPVQGEGGFQLMSPSFAKYLRAFCDDHGILLIMDEIQSGYGRTGSPFAFPHLGIEPDMILLGKSIAGGLPLGAVVGKASVMNGLPKGSLGGTYSGNPVACAAANATIDIMQENEIWESADQYTQTIENTIAQWQEEGVSPWLYGLTGIGAMRGIELRHSEYGTHPSIMARVLNQAREQGLLLMPSGKHRHIIRLLPPLTIETETLQAGLDILKKVLSAIPDENPAV</sequence>
<evidence type="ECO:0000313" key="8">
    <source>
        <dbReference type="Proteomes" id="UP000059847"/>
    </source>
</evidence>
<dbReference type="EMBL" id="CP012678">
    <property type="protein sequence ID" value="ALF60627.1"/>
    <property type="molecule type" value="Genomic_DNA"/>
</dbReference>
<dbReference type="GO" id="GO:0042802">
    <property type="term" value="F:identical protein binding"/>
    <property type="evidence" value="ECO:0007669"/>
    <property type="project" value="TreeGrafter"/>
</dbReference>
<dbReference type="InterPro" id="IPR005814">
    <property type="entry name" value="Aminotrans_3"/>
</dbReference>
<dbReference type="InterPro" id="IPR015422">
    <property type="entry name" value="PyrdxlP-dep_Trfase_small"/>
</dbReference>
<dbReference type="RefSeq" id="WP_062536224.1">
    <property type="nucleotide sequence ID" value="NZ_CP012678.1"/>
</dbReference>